<feature type="transmembrane region" description="Helical" evidence="8">
    <location>
        <begin position="343"/>
        <end position="368"/>
    </location>
</feature>
<dbReference type="FunCoup" id="A0A1Y1X0Z3">
    <property type="interactions" value="521"/>
</dbReference>
<dbReference type="STRING" id="1314790.A0A1Y1X0Z3"/>
<keyword evidence="11" id="KW-1185">Reference proteome</keyword>
<reference evidence="10 11" key="1">
    <citation type="submission" date="2016-07" db="EMBL/GenBank/DDBJ databases">
        <title>Pervasive Adenine N6-methylation of Active Genes in Fungi.</title>
        <authorList>
            <consortium name="DOE Joint Genome Institute"/>
            <person name="Mondo S.J."/>
            <person name="Dannebaum R.O."/>
            <person name="Kuo R.C."/>
            <person name="Labutti K."/>
            <person name="Haridas S."/>
            <person name="Kuo A."/>
            <person name="Salamov A."/>
            <person name="Ahrendt S.R."/>
            <person name="Lipzen A."/>
            <person name="Sullivan W."/>
            <person name="Andreopoulos W.B."/>
            <person name="Clum A."/>
            <person name="Lindquist E."/>
            <person name="Daum C."/>
            <person name="Ramamoorthy G.K."/>
            <person name="Gryganskyi A."/>
            <person name="Culley D."/>
            <person name="Magnuson J.K."/>
            <person name="James T.Y."/>
            <person name="O'Malley M.A."/>
            <person name="Stajich J.E."/>
            <person name="Spatafora J.W."/>
            <person name="Visel A."/>
            <person name="Grigoriev I.V."/>
        </authorList>
    </citation>
    <scope>NUCLEOTIDE SEQUENCE [LARGE SCALE GENOMIC DNA]</scope>
    <source>
        <strain evidence="10 11">CBS 931.73</strain>
    </source>
</reference>
<keyword evidence="5 8" id="KW-1133">Transmembrane helix</keyword>
<evidence type="ECO:0000256" key="3">
    <source>
        <dbReference type="ARBA" id="ARBA00022448"/>
    </source>
</evidence>
<dbReference type="InParanoid" id="A0A1Y1X0Z3"/>
<accession>A0A1Y1X0Z3</accession>
<gene>
    <name evidence="10" type="ORF">K493DRAFT_390894</name>
</gene>
<evidence type="ECO:0000313" key="10">
    <source>
        <dbReference type="EMBL" id="ORX79278.1"/>
    </source>
</evidence>
<dbReference type="PROSITE" id="PS00216">
    <property type="entry name" value="SUGAR_TRANSPORT_1"/>
    <property type="match status" value="2"/>
</dbReference>
<dbReference type="PROSITE" id="PS00217">
    <property type="entry name" value="SUGAR_TRANSPORT_2"/>
    <property type="match status" value="1"/>
</dbReference>
<evidence type="ECO:0000256" key="7">
    <source>
        <dbReference type="RuleBase" id="RU003346"/>
    </source>
</evidence>
<dbReference type="Pfam" id="PF00083">
    <property type="entry name" value="Sugar_tr"/>
    <property type="match status" value="1"/>
</dbReference>
<dbReference type="PANTHER" id="PTHR48022:SF2">
    <property type="entry name" value="PLASTIDIC GLUCOSE TRANSPORTER 4"/>
    <property type="match status" value="1"/>
</dbReference>
<comment type="subcellular location">
    <subcellularLocation>
        <location evidence="1">Membrane</location>
        <topology evidence="1">Multi-pass membrane protein</topology>
    </subcellularLocation>
</comment>
<dbReference type="PROSITE" id="PS50850">
    <property type="entry name" value="MFS"/>
    <property type="match status" value="1"/>
</dbReference>
<organism evidence="10 11">
    <name type="scientific">Basidiobolus meristosporus CBS 931.73</name>
    <dbReference type="NCBI Taxonomy" id="1314790"/>
    <lineage>
        <taxon>Eukaryota</taxon>
        <taxon>Fungi</taxon>
        <taxon>Fungi incertae sedis</taxon>
        <taxon>Zoopagomycota</taxon>
        <taxon>Entomophthoromycotina</taxon>
        <taxon>Basidiobolomycetes</taxon>
        <taxon>Basidiobolales</taxon>
        <taxon>Basidiobolaceae</taxon>
        <taxon>Basidiobolus</taxon>
    </lineage>
</organism>
<dbReference type="InterPro" id="IPR003663">
    <property type="entry name" value="Sugar/inositol_transpt"/>
</dbReference>
<evidence type="ECO:0000256" key="1">
    <source>
        <dbReference type="ARBA" id="ARBA00004141"/>
    </source>
</evidence>
<dbReference type="InterPro" id="IPR005828">
    <property type="entry name" value="MFS_sugar_transport-like"/>
</dbReference>
<dbReference type="SUPFAM" id="SSF103473">
    <property type="entry name" value="MFS general substrate transporter"/>
    <property type="match status" value="1"/>
</dbReference>
<feature type="transmembrane region" description="Helical" evidence="8">
    <location>
        <begin position="380"/>
        <end position="402"/>
    </location>
</feature>
<evidence type="ECO:0000256" key="6">
    <source>
        <dbReference type="ARBA" id="ARBA00023136"/>
    </source>
</evidence>
<proteinExistence type="inferred from homology"/>
<feature type="transmembrane region" description="Helical" evidence="8">
    <location>
        <begin position="103"/>
        <end position="123"/>
    </location>
</feature>
<dbReference type="EMBL" id="MCFE01000788">
    <property type="protein sequence ID" value="ORX79278.1"/>
    <property type="molecule type" value="Genomic_DNA"/>
</dbReference>
<feature type="transmembrane region" description="Helical" evidence="8">
    <location>
        <begin position="408"/>
        <end position="429"/>
    </location>
</feature>
<dbReference type="PRINTS" id="PR00171">
    <property type="entry name" value="SUGRTRNSPORT"/>
</dbReference>
<dbReference type="InterPro" id="IPR005829">
    <property type="entry name" value="Sugar_transporter_CS"/>
</dbReference>
<comment type="similarity">
    <text evidence="2 7">Belongs to the major facilitator superfamily. Sugar transporter (TC 2.A.1.1) family.</text>
</comment>
<comment type="caution">
    <text evidence="10">The sequence shown here is derived from an EMBL/GenBank/DDBJ whole genome shotgun (WGS) entry which is preliminary data.</text>
</comment>
<dbReference type="InterPro" id="IPR050360">
    <property type="entry name" value="MFS_Sugar_Transporters"/>
</dbReference>
<dbReference type="AlphaFoldDB" id="A0A1Y1X0Z3"/>
<feature type="domain" description="Major facilitator superfamily (MFS) profile" evidence="9">
    <location>
        <begin position="8"/>
        <end position="433"/>
    </location>
</feature>
<feature type="transmembrane region" description="Helical" evidence="8">
    <location>
        <begin position="77"/>
        <end position="97"/>
    </location>
</feature>
<keyword evidence="6 8" id="KW-0472">Membrane</keyword>
<keyword evidence="4 8" id="KW-0812">Transmembrane</keyword>
<evidence type="ECO:0000313" key="11">
    <source>
        <dbReference type="Proteomes" id="UP000193498"/>
    </source>
</evidence>
<sequence>MGFYVYLTAAAAAIGGLLFGYDVGVISGVHVMPSFEQRFDTQGKALKVGFIVSSLVLGCFFGSFAASWLADRFGRRTSILIGGIVFTIGGALQASSFGVGQLIAGRIIAGLAVGLLSMVVPLYQSELAPKDIRGTLVSMQQLAITIGILISFLFGWGWKLESPTCHPMRGLVDPVHHHSVPPKIPRWLASQGRTEEALQVLRKVGNKPDEEMEDINEALRLEKEMGNPTWRELFGPLLRRRVIIGLAIQAFQQLTGINAVMYYAPTIFKSAGLDGTNSALIATAINGAVNVLFTIPAVLYVDRAGRRPLLLIGAGFMAIAMLIVGTLIAIYSPRNFDVIAAGYSSIAMIYLFVAFFAFTWGPIGWIYPSEIYPTRVRAKCMSLTTASNWTFNFIIGLVVPPLIESINWGVYVIFGACGVLMFIFVYFCVPETKGKSLEQIDHMFGGRLNLDEKNGA</sequence>
<feature type="transmembrane region" description="Helical" evidence="8">
    <location>
        <begin position="135"/>
        <end position="158"/>
    </location>
</feature>
<name>A0A1Y1X0Z3_9FUNG</name>
<dbReference type="NCBIfam" id="TIGR00879">
    <property type="entry name" value="SP"/>
    <property type="match status" value="1"/>
</dbReference>
<evidence type="ECO:0000259" key="9">
    <source>
        <dbReference type="PROSITE" id="PS50850"/>
    </source>
</evidence>
<evidence type="ECO:0000256" key="5">
    <source>
        <dbReference type="ARBA" id="ARBA00022989"/>
    </source>
</evidence>
<feature type="transmembrane region" description="Helical" evidence="8">
    <location>
        <begin position="308"/>
        <end position="331"/>
    </location>
</feature>
<dbReference type="Proteomes" id="UP000193498">
    <property type="component" value="Unassembled WGS sequence"/>
</dbReference>
<dbReference type="PANTHER" id="PTHR48022">
    <property type="entry name" value="PLASTIDIC GLUCOSE TRANSPORTER 4"/>
    <property type="match status" value="1"/>
</dbReference>
<dbReference type="GO" id="GO:0016020">
    <property type="term" value="C:membrane"/>
    <property type="evidence" value="ECO:0007669"/>
    <property type="project" value="UniProtKB-SubCell"/>
</dbReference>
<feature type="transmembrane region" description="Helical" evidence="8">
    <location>
        <begin position="279"/>
        <end position="301"/>
    </location>
</feature>
<dbReference type="OrthoDB" id="4142200at2759"/>
<evidence type="ECO:0000256" key="8">
    <source>
        <dbReference type="SAM" id="Phobius"/>
    </source>
</evidence>
<protein>
    <submittedName>
        <fullName evidence="10">General substrate transporter</fullName>
    </submittedName>
</protein>
<dbReference type="Gene3D" id="1.20.1250.20">
    <property type="entry name" value="MFS general substrate transporter like domains"/>
    <property type="match status" value="1"/>
</dbReference>
<dbReference type="FunFam" id="1.20.1250.20:FF:000026">
    <property type="entry name" value="MFS quinate transporter QutD"/>
    <property type="match status" value="1"/>
</dbReference>
<dbReference type="InterPro" id="IPR020846">
    <property type="entry name" value="MFS_dom"/>
</dbReference>
<evidence type="ECO:0000256" key="4">
    <source>
        <dbReference type="ARBA" id="ARBA00022692"/>
    </source>
</evidence>
<evidence type="ECO:0000256" key="2">
    <source>
        <dbReference type="ARBA" id="ARBA00010992"/>
    </source>
</evidence>
<feature type="transmembrane region" description="Helical" evidence="8">
    <location>
        <begin position="48"/>
        <end position="70"/>
    </location>
</feature>
<keyword evidence="3 7" id="KW-0813">Transport</keyword>
<dbReference type="GO" id="GO:0005351">
    <property type="term" value="F:carbohydrate:proton symporter activity"/>
    <property type="evidence" value="ECO:0007669"/>
    <property type="project" value="TreeGrafter"/>
</dbReference>
<dbReference type="InterPro" id="IPR036259">
    <property type="entry name" value="MFS_trans_sf"/>
</dbReference>